<dbReference type="InterPro" id="IPR036390">
    <property type="entry name" value="WH_DNA-bd_sf"/>
</dbReference>
<dbReference type="EMBL" id="JBJKBG010000005">
    <property type="protein sequence ID" value="KAL3741001.1"/>
    <property type="molecule type" value="Genomic_DNA"/>
</dbReference>
<reference evidence="6 7" key="1">
    <citation type="submission" date="2024-11" db="EMBL/GenBank/DDBJ databases">
        <title>Chromosome-level genome assembly of Eucalyptus globulus Labill. provides insights into its genome evolution.</title>
        <authorList>
            <person name="Li X."/>
        </authorList>
    </citation>
    <scope>NUCLEOTIDE SEQUENCE [LARGE SCALE GENOMIC DNA]</scope>
    <source>
        <strain evidence="6">CL2024</strain>
        <tissue evidence="6">Fresh tender leaves</tissue>
    </source>
</reference>
<comment type="caution">
    <text evidence="6">The sequence shown here is derived from an EMBL/GenBank/DDBJ whole genome shotgun (WGS) entry which is preliminary data.</text>
</comment>
<dbReference type="Pfam" id="PF01582">
    <property type="entry name" value="TIR"/>
    <property type="match status" value="1"/>
</dbReference>
<dbReference type="Pfam" id="PF00931">
    <property type="entry name" value="NB-ARC"/>
    <property type="match status" value="1"/>
</dbReference>
<dbReference type="Pfam" id="PF23282">
    <property type="entry name" value="WHD_ROQ1"/>
    <property type="match status" value="1"/>
</dbReference>
<dbReference type="PANTHER" id="PTHR11017:SF570">
    <property type="entry name" value="DISEASE RESISTANCE PROTEIN (TIR-NBS CLASS)-RELATED"/>
    <property type="match status" value="1"/>
</dbReference>
<dbReference type="GO" id="GO:0051707">
    <property type="term" value="P:response to other organism"/>
    <property type="evidence" value="ECO:0007669"/>
    <property type="project" value="UniProtKB-ARBA"/>
</dbReference>
<evidence type="ECO:0000313" key="6">
    <source>
        <dbReference type="EMBL" id="KAL3741001.1"/>
    </source>
</evidence>
<dbReference type="AlphaFoldDB" id="A0ABD3KMA3"/>
<dbReference type="InterPro" id="IPR055414">
    <property type="entry name" value="LRR_R13L4/SHOC2-like"/>
</dbReference>
<dbReference type="InterPro" id="IPR000157">
    <property type="entry name" value="TIR_dom"/>
</dbReference>
<keyword evidence="2" id="KW-0677">Repeat</keyword>
<dbReference type="InterPro" id="IPR027417">
    <property type="entry name" value="P-loop_NTPase"/>
</dbReference>
<accession>A0ABD3KMA3</accession>
<dbReference type="SUPFAM" id="SSF46785">
    <property type="entry name" value="Winged helix' DNA-binding domain"/>
    <property type="match status" value="1"/>
</dbReference>
<dbReference type="Pfam" id="PF23598">
    <property type="entry name" value="LRR_14"/>
    <property type="match status" value="1"/>
</dbReference>
<dbReference type="FunFam" id="3.40.50.10140:FF:000007">
    <property type="entry name" value="Disease resistance protein (TIR-NBS-LRR class)"/>
    <property type="match status" value="1"/>
</dbReference>
<keyword evidence="7" id="KW-1185">Reference proteome</keyword>
<dbReference type="PRINTS" id="PR00364">
    <property type="entry name" value="DISEASERSIST"/>
</dbReference>
<dbReference type="SUPFAM" id="SSF52540">
    <property type="entry name" value="P-loop containing nucleoside triphosphate hydrolases"/>
    <property type="match status" value="1"/>
</dbReference>
<gene>
    <name evidence="6" type="ORF">ACJRO7_022163</name>
</gene>
<dbReference type="InterPro" id="IPR044974">
    <property type="entry name" value="Disease_R_plants"/>
</dbReference>
<dbReference type="SUPFAM" id="SSF52200">
    <property type="entry name" value="Toll/Interleukin receptor TIR domain"/>
    <property type="match status" value="1"/>
</dbReference>
<evidence type="ECO:0000256" key="3">
    <source>
        <dbReference type="ARBA" id="ARBA00022821"/>
    </source>
</evidence>
<evidence type="ECO:0000256" key="1">
    <source>
        <dbReference type="ARBA" id="ARBA00022614"/>
    </source>
</evidence>
<organism evidence="6 7">
    <name type="scientific">Eucalyptus globulus</name>
    <name type="common">Tasmanian blue gum</name>
    <dbReference type="NCBI Taxonomy" id="34317"/>
    <lineage>
        <taxon>Eukaryota</taxon>
        <taxon>Viridiplantae</taxon>
        <taxon>Streptophyta</taxon>
        <taxon>Embryophyta</taxon>
        <taxon>Tracheophyta</taxon>
        <taxon>Spermatophyta</taxon>
        <taxon>Magnoliopsida</taxon>
        <taxon>eudicotyledons</taxon>
        <taxon>Gunneridae</taxon>
        <taxon>Pentapetalae</taxon>
        <taxon>rosids</taxon>
        <taxon>malvids</taxon>
        <taxon>Myrtales</taxon>
        <taxon>Myrtaceae</taxon>
        <taxon>Myrtoideae</taxon>
        <taxon>Eucalypteae</taxon>
        <taxon>Eucalyptus</taxon>
    </lineage>
</organism>
<evidence type="ECO:0000259" key="5">
    <source>
        <dbReference type="PROSITE" id="PS50104"/>
    </source>
</evidence>
<dbReference type="InterPro" id="IPR002182">
    <property type="entry name" value="NB-ARC"/>
</dbReference>
<proteinExistence type="predicted"/>
<dbReference type="Gene3D" id="1.10.8.430">
    <property type="entry name" value="Helical domain of apoptotic protease-activating factors"/>
    <property type="match status" value="1"/>
</dbReference>
<keyword evidence="3" id="KW-0611">Plant defense</keyword>
<evidence type="ECO:0000313" key="7">
    <source>
        <dbReference type="Proteomes" id="UP001634007"/>
    </source>
</evidence>
<name>A0ABD3KMA3_EUCGL</name>
<feature type="domain" description="TIR" evidence="5">
    <location>
        <begin position="5"/>
        <end position="172"/>
    </location>
</feature>
<dbReference type="InterPro" id="IPR032675">
    <property type="entry name" value="LRR_dom_sf"/>
</dbReference>
<dbReference type="SUPFAM" id="SSF52058">
    <property type="entry name" value="L domain-like"/>
    <property type="match status" value="1"/>
</dbReference>
<dbReference type="InterPro" id="IPR003591">
    <property type="entry name" value="Leu-rich_rpt_typical-subtyp"/>
</dbReference>
<dbReference type="Gene3D" id="3.40.50.300">
    <property type="entry name" value="P-loop containing nucleotide triphosphate hydrolases"/>
    <property type="match status" value="1"/>
</dbReference>
<dbReference type="SMART" id="SM00369">
    <property type="entry name" value="LRR_TYP"/>
    <property type="match status" value="4"/>
</dbReference>
<dbReference type="InterPro" id="IPR035897">
    <property type="entry name" value="Toll_tir_struct_dom_sf"/>
</dbReference>
<dbReference type="PROSITE" id="PS50104">
    <property type="entry name" value="TIR"/>
    <property type="match status" value="1"/>
</dbReference>
<dbReference type="Proteomes" id="UP001634007">
    <property type="component" value="Unassembled WGS sequence"/>
</dbReference>
<keyword evidence="4" id="KW-0520">NAD</keyword>
<keyword evidence="1" id="KW-0433">Leucine-rich repeat</keyword>
<dbReference type="PANTHER" id="PTHR11017">
    <property type="entry name" value="LEUCINE-RICH REPEAT-CONTAINING PROTEIN"/>
    <property type="match status" value="1"/>
</dbReference>
<dbReference type="GO" id="GO:0006952">
    <property type="term" value="P:defense response"/>
    <property type="evidence" value="ECO:0007669"/>
    <property type="project" value="UniProtKB-KW"/>
</dbReference>
<dbReference type="Gene3D" id="3.40.50.10140">
    <property type="entry name" value="Toll/interleukin-1 receptor homology (TIR) domain"/>
    <property type="match status" value="1"/>
</dbReference>
<dbReference type="InterPro" id="IPR042197">
    <property type="entry name" value="Apaf_helical"/>
</dbReference>
<evidence type="ECO:0000256" key="4">
    <source>
        <dbReference type="ARBA" id="ARBA00023027"/>
    </source>
</evidence>
<dbReference type="SMART" id="SM00255">
    <property type="entry name" value="TIR"/>
    <property type="match status" value="1"/>
</dbReference>
<protein>
    <recommendedName>
        <fullName evidence="5">TIR domain-containing protein</fullName>
    </recommendedName>
</protein>
<evidence type="ECO:0000256" key="2">
    <source>
        <dbReference type="ARBA" id="ARBA00022737"/>
    </source>
</evidence>
<sequence>MSGRPLYDVFLSFRGRDTRKTFTDCLYNALKKTGIRVYRDKEEMERGEEINEQLMEAIKQSKISIPVISKNYANSKSCLRELAQMLEYKEKMNHIIIPIFYYVNPSNVRNCSGPFKDLAGLKKRSTDGALINSWKTALGRIGHLTGHHLDKNTELSDGEVINQIVDQVQRKLKKDLIVTKELVEVTPHVQEIMAQLKVDYHNGQAVKIGNTRGMVLIHGISGVGKTELAKCIYNKLHHLYHACSFVEYIQANIECNGILSVQNKLIYDLQKGNKFHGSNEALTYIKYRLCDMKVLVLLDDVKDYVQLRKLIGEPEWFGPGSRVIVTSHRDDLLKNISGAESFFLRPMEQVEALKLFCRHAFGTDSPNKKFKTLSTDIVTASGRLPLTLKLVGSHLEGAKQKIWQETLEELQAAPHESVRKALEKSYNNLKKYEQQIFLDIACFFTGNDRRIPSYMWDDYKYSPDTSIQALQTRSLVEIGDDKELCMHELLKNFGREMVKKENKKPFKRSRLCDHNQALKVLQRGEGTSKVQGLRLDFGDESKGNISFDCHHFDGLKNLRFLKLDWAYIQGHFGNRLSGLRWLDWQACTKSFDSQPLNLNLQNLVILDLSGSQVDKEWRGWELLVVAKKLKVLKLSGCVQLSATPKFPPSMELERLFLEGCSKLALIHRSFGNLKKLVSLNMEGCSLIRELPDLGSMIELKELVIDGTSISRIDFREGSMRKLKILSARDCKNLTKITDSIKYLKSLKCLALDDTAIPTLPKSIESLENLKTLSLKNCKALTHLPEGMGMLTSLQFLDLSCTYIRELPPSVNNLKALKVLRMSRTFIEEFPEDILNLEKLEEIDFSSCGSLKGRIHCDISRLSSLAILNLSKTHISGLPQSLFRLSHLQRLDISRCGNLKSLPELPSGLIIRDDN</sequence>
<dbReference type="InterPro" id="IPR058192">
    <property type="entry name" value="WHD_ROQ1-like"/>
</dbReference>
<dbReference type="Gene3D" id="3.80.10.10">
    <property type="entry name" value="Ribonuclease Inhibitor"/>
    <property type="match status" value="2"/>
</dbReference>